<feature type="transmembrane region" description="Helical" evidence="1">
    <location>
        <begin position="37"/>
        <end position="59"/>
    </location>
</feature>
<comment type="caution">
    <text evidence="3">The sequence shown here is derived from an EMBL/GenBank/DDBJ whole genome shotgun (WGS) entry which is preliminary data.</text>
</comment>
<dbReference type="InterPro" id="IPR003675">
    <property type="entry name" value="Rce1/LyrA-like_dom"/>
</dbReference>
<dbReference type="InterPro" id="IPR052710">
    <property type="entry name" value="CAAX_protease"/>
</dbReference>
<dbReference type="Proteomes" id="UP000037854">
    <property type="component" value="Unassembled WGS sequence"/>
</dbReference>
<feature type="domain" description="CAAX prenyl protease 2/Lysostaphin resistance protein A-like" evidence="2">
    <location>
        <begin position="129"/>
        <end position="217"/>
    </location>
</feature>
<feature type="transmembrane region" description="Helical" evidence="1">
    <location>
        <begin position="183"/>
        <end position="199"/>
    </location>
</feature>
<dbReference type="EMBL" id="LGTK01000024">
    <property type="protein sequence ID" value="KPH75663.1"/>
    <property type="molecule type" value="Genomic_DNA"/>
</dbReference>
<reference evidence="3 4" key="1">
    <citation type="submission" date="2015-07" db="EMBL/GenBank/DDBJ databases">
        <title>High-quality draft genome sequence of Oceanobacillus caeni HM6, a bacillus isolated from a human feces.</title>
        <authorList>
            <person name="Kumar J."/>
            <person name="Verma M.K."/>
            <person name="Pandey R."/>
            <person name="Bhambi M."/>
            <person name="Chauhan N."/>
        </authorList>
    </citation>
    <scope>NUCLEOTIDE SEQUENCE [LARGE SCALE GENOMIC DNA]</scope>
    <source>
        <strain evidence="3 4">HM6</strain>
    </source>
</reference>
<keyword evidence="1" id="KW-0812">Transmembrane</keyword>
<dbReference type="Pfam" id="PF02517">
    <property type="entry name" value="Rce1-like"/>
    <property type="match status" value="1"/>
</dbReference>
<feature type="transmembrane region" description="Helical" evidence="1">
    <location>
        <begin position="124"/>
        <end position="142"/>
    </location>
</feature>
<keyword evidence="4" id="KW-1185">Reference proteome</keyword>
<keyword evidence="1" id="KW-1133">Transmembrane helix</keyword>
<gene>
    <name evidence="3" type="ORF">AFL42_08680</name>
</gene>
<keyword evidence="1" id="KW-0472">Membrane</keyword>
<evidence type="ECO:0000313" key="4">
    <source>
        <dbReference type="Proteomes" id="UP000037854"/>
    </source>
</evidence>
<feature type="transmembrane region" description="Helical" evidence="1">
    <location>
        <begin position="162"/>
        <end position="177"/>
    </location>
</feature>
<dbReference type="PANTHER" id="PTHR36435">
    <property type="entry name" value="SLR1288 PROTEIN"/>
    <property type="match status" value="1"/>
</dbReference>
<sequence length="231" mass="26327">MKQRLFSILKFIGFMILSLAPLQILVILIGSQSQFSTMVNSVFGIVFFVLTISIIIFLWKRYIRYSNEKAQKIGLRDLGFAFLFFLMARVIAVVGTLLITWIHGEDMTANDEAIMSITDNSGDFLAFYFFLFVLSLSILVPIAEELTYRGIGANLLFSKKRFWLPLIITSLVFGLMHSPTNIISFLMYGCMGVVFFLSYHRRKNILDSILVHIFNNGLPAIVITLEFMGVF</sequence>
<organism evidence="3 4">
    <name type="scientific">Oceanobacillus caeni</name>
    <dbReference type="NCBI Taxonomy" id="405946"/>
    <lineage>
        <taxon>Bacteria</taxon>
        <taxon>Bacillati</taxon>
        <taxon>Bacillota</taxon>
        <taxon>Bacilli</taxon>
        <taxon>Bacillales</taxon>
        <taxon>Bacillaceae</taxon>
        <taxon>Oceanobacillus</taxon>
    </lineage>
</organism>
<evidence type="ECO:0000313" key="3">
    <source>
        <dbReference type="EMBL" id="KPH75663.1"/>
    </source>
</evidence>
<evidence type="ECO:0000259" key="2">
    <source>
        <dbReference type="Pfam" id="PF02517"/>
    </source>
</evidence>
<accession>A0ABR5MJE6</accession>
<proteinExistence type="predicted"/>
<feature type="transmembrane region" description="Helical" evidence="1">
    <location>
        <begin position="12"/>
        <end position="31"/>
    </location>
</feature>
<name>A0ABR5MJE6_9BACI</name>
<evidence type="ECO:0000256" key="1">
    <source>
        <dbReference type="SAM" id="Phobius"/>
    </source>
</evidence>
<dbReference type="PANTHER" id="PTHR36435:SF1">
    <property type="entry name" value="CAAX AMINO TERMINAL PROTEASE FAMILY PROTEIN"/>
    <property type="match status" value="1"/>
</dbReference>
<protein>
    <recommendedName>
        <fullName evidence="2">CAAX prenyl protease 2/Lysostaphin resistance protein A-like domain-containing protein</fullName>
    </recommendedName>
</protein>
<feature type="transmembrane region" description="Helical" evidence="1">
    <location>
        <begin position="80"/>
        <end position="104"/>
    </location>
</feature>